<dbReference type="PROSITE" id="PS51379">
    <property type="entry name" value="4FE4S_FER_2"/>
    <property type="match status" value="2"/>
</dbReference>
<feature type="domain" description="4Fe-4S ferredoxin-type" evidence="4">
    <location>
        <begin position="31"/>
        <end position="60"/>
    </location>
</feature>
<keyword evidence="2" id="KW-0408">Iron</keyword>
<dbReference type="Proteomes" id="UP000632377">
    <property type="component" value="Unassembled WGS sequence"/>
</dbReference>
<dbReference type="SUPFAM" id="SSF54862">
    <property type="entry name" value="4Fe-4S ferredoxins"/>
    <property type="match status" value="1"/>
</dbReference>
<dbReference type="PROSITE" id="PS00198">
    <property type="entry name" value="4FE4S_FER_1"/>
    <property type="match status" value="1"/>
</dbReference>
<proteinExistence type="predicted"/>
<feature type="domain" description="4Fe-4S ferredoxin-type" evidence="4">
    <location>
        <begin position="1"/>
        <end position="30"/>
    </location>
</feature>
<evidence type="ECO:0000256" key="1">
    <source>
        <dbReference type="ARBA" id="ARBA00022723"/>
    </source>
</evidence>
<organism evidence="5 6">
    <name type="scientific">Clostridium rhizosphaerae</name>
    <dbReference type="NCBI Taxonomy" id="2803861"/>
    <lineage>
        <taxon>Bacteria</taxon>
        <taxon>Bacillati</taxon>
        <taxon>Bacillota</taxon>
        <taxon>Clostridia</taxon>
        <taxon>Eubacteriales</taxon>
        <taxon>Clostridiaceae</taxon>
        <taxon>Clostridium</taxon>
    </lineage>
</organism>
<comment type="caution">
    <text evidence="5">The sequence shown here is derived from an EMBL/GenBank/DDBJ whole genome shotgun (WGS) entry which is preliminary data.</text>
</comment>
<accession>A0ABS1T871</accession>
<evidence type="ECO:0000256" key="3">
    <source>
        <dbReference type="ARBA" id="ARBA00023014"/>
    </source>
</evidence>
<reference evidence="5 6" key="1">
    <citation type="submission" date="2021-01" db="EMBL/GenBank/DDBJ databases">
        <title>Genome public.</title>
        <authorList>
            <person name="Liu C."/>
            <person name="Sun Q."/>
        </authorList>
    </citation>
    <scope>NUCLEOTIDE SEQUENCE [LARGE SCALE GENOMIC DNA]</scope>
    <source>
        <strain evidence="5 6">YIM B02515</strain>
    </source>
</reference>
<evidence type="ECO:0000313" key="5">
    <source>
        <dbReference type="EMBL" id="MBL4935550.1"/>
    </source>
</evidence>
<dbReference type="EMBL" id="JAESWC010000002">
    <property type="protein sequence ID" value="MBL4935550.1"/>
    <property type="molecule type" value="Genomic_DNA"/>
</dbReference>
<sequence>MPRIINKSDCVGCGTCQRVCIVGCIAEDKDRKRIINESACVDCGACQLACPKKCISQKQQK</sequence>
<keyword evidence="1" id="KW-0479">Metal-binding</keyword>
<name>A0ABS1T871_9CLOT</name>
<protein>
    <submittedName>
        <fullName evidence="5">4Fe-4S binding protein</fullName>
    </submittedName>
</protein>
<dbReference type="Gene3D" id="3.30.70.20">
    <property type="match status" value="1"/>
</dbReference>
<dbReference type="Pfam" id="PF13187">
    <property type="entry name" value="Fer4_9"/>
    <property type="match status" value="1"/>
</dbReference>
<dbReference type="InterPro" id="IPR017896">
    <property type="entry name" value="4Fe4S_Fe-S-bd"/>
</dbReference>
<evidence type="ECO:0000313" key="6">
    <source>
        <dbReference type="Proteomes" id="UP000632377"/>
    </source>
</evidence>
<evidence type="ECO:0000259" key="4">
    <source>
        <dbReference type="PROSITE" id="PS51379"/>
    </source>
</evidence>
<gene>
    <name evidence="5" type="ORF">JK636_07230</name>
</gene>
<dbReference type="RefSeq" id="WP_202748152.1">
    <property type="nucleotide sequence ID" value="NZ_JAESWC010000002.1"/>
</dbReference>
<keyword evidence="6" id="KW-1185">Reference proteome</keyword>
<dbReference type="InterPro" id="IPR017900">
    <property type="entry name" value="4Fe4S_Fe_S_CS"/>
</dbReference>
<evidence type="ECO:0000256" key="2">
    <source>
        <dbReference type="ARBA" id="ARBA00023004"/>
    </source>
</evidence>
<keyword evidence="3" id="KW-0411">Iron-sulfur</keyword>